<keyword evidence="5" id="KW-1185">Reference proteome</keyword>
<evidence type="ECO:0000313" key="4">
    <source>
        <dbReference type="EMBL" id="CAE6698512.1"/>
    </source>
</evidence>
<feature type="DNA-binding region" description="H-T-H motif" evidence="2">
    <location>
        <begin position="36"/>
        <end position="55"/>
    </location>
</feature>
<dbReference type="Pfam" id="PF14246">
    <property type="entry name" value="TetR_C_7"/>
    <property type="match status" value="1"/>
</dbReference>
<name>A0ABM8QIU4_9BACT</name>
<accession>A0ABM8QIU4</accession>
<dbReference type="Proteomes" id="UP000675880">
    <property type="component" value="Unassembled WGS sequence"/>
</dbReference>
<dbReference type="PROSITE" id="PS01081">
    <property type="entry name" value="HTH_TETR_1"/>
    <property type="match status" value="1"/>
</dbReference>
<evidence type="ECO:0000313" key="5">
    <source>
        <dbReference type="Proteomes" id="UP000675880"/>
    </source>
</evidence>
<dbReference type="InterPro" id="IPR039536">
    <property type="entry name" value="TetR_C_Proteobacteria"/>
</dbReference>
<dbReference type="InterPro" id="IPR050109">
    <property type="entry name" value="HTH-type_TetR-like_transc_reg"/>
</dbReference>
<gene>
    <name evidence="4" type="ORF">NSPZN2_10591</name>
</gene>
<dbReference type="PRINTS" id="PR00455">
    <property type="entry name" value="HTHTETR"/>
</dbReference>
<dbReference type="SUPFAM" id="SSF48498">
    <property type="entry name" value="Tetracyclin repressor-like, C-terminal domain"/>
    <property type="match status" value="1"/>
</dbReference>
<dbReference type="Gene3D" id="1.10.357.10">
    <property type="entry name" value="Tetracycline Repressor, domain 2"/>
    <property type="match status" value="1"/>
</dbReference>
<dbReference type="InterPro" id="IPR023772">
    <property type="entry name" value="DNA-bd_HTH_TetR-type_CS"/>
</dbReference>
<sequence length="215" mass="23848">MKAAAALARTPGRDRQASLISSAASLFAAKGFKGTTTKEIAKAAGVSEALVFKYFPTKQALYAAILAEKAPLSELLSAVEDMARKRDDHRVFTLIAGYRIRPGADPTMLRLLLFSALEGHELADMFFGKQHRVFYDYLAGYIQARIDEGAFRPIDPLLAARAFIGMVVHHRLLHEIFEVPLHCPHKDIVATYVELFLKGLQRPSAAKKRGLTRVR</sequence>
<dbReference type="InterPro" id="IPR009057">
    <property type="entry name" value="Homeodomain-like_sf"/>
</dbReference>
<reference evidence="4 5" key="1">
    <citation type="submission" date="2021-02" db="EMBL/GenBank/DDBJ databases">
        <authorList>
            <person name="Han P."/>
        </authorList>
    </citation>
    <scope>NUCLEOTIDE SEQUENCE [LARGE SCALE GENOMIC DNA]</scope>
    <source>
        <strain evidence="4">Candidatus Nitrospira sp. ZN2</strain>
    </source>
</reference>
<dbReference type="PANTHER" id="PTHR30055:SF226">
    <property type="entry name" value="HTH-TYPE TRANSCRIPTIONAL REGULATOR PKSA"/>
    <property type="match status" value="1"/>
</dbReference>
<dbReference type="PROSITE" id="PS50977">
    <property type="entry name" value="HTH_TETR_2"/>
    <property type="match status" value="1"/>
</dbReference>
<dbReference type="Pfam" id="PF00440">
    <property type="entry name" value="TetR_N"/>
    <property type="match status" value="1"/>
</dbReference>
<evidence type="ECO:0000256" key="1">
    <source>
        <dbReference type="ARBA" id="ARBA00023125"/>
    </source>
</evidence>
<dbReference type="RefSeq" id="WP_213040457.1">
    <property type="nucleotide sequence ID" value="NZ_CAJNBJ010000001.1"/>
</dbReference>
<dbReference type="EMBL" id="CAJNBJ010000001">
    <property type="protein sequence ID" value="CAE6698512.1"/>
    <property type="molecule type" value="Genomic_DNA"/>
</dbReference>
<dbReference type="InterPro" id="IPR036271">
    <property type="entry name" value="Tet_transcr_reg_TetR-rel_C_sf"/>
</dbReference>
<protein>
    <submittedName>
        <fullName evidence="4">HTH tetR-type domain-containing protein</fullName>
    </submittedName>
</protein>
<evidence type="ECO:0000256" key="2">
    <source>
        <dbReference type="PROSITE-ProRule" id="PRU00335"/>
    </source>
</evidence>
<organism evidence="4 5">
    <name type="scientific">Nitrospira defluvii</name>
    <dbReference type="NCBI Taxonomy" id="330214"/>
    <lineage>
        <taxon>Bacteria</taxon>
        <taxon>Pseudomonadati</taxon>
        <taxon>Nitrospirota</taxon>
        <taxon>Nitrospiria</taxon>
        <taxon>Nitrospirales</taxon>
        <taxon>Nitrospiraceae</taxon>
        <taxon>Nitrospira</taxon>
    </lineage>
</organism>
<proteinExistence type="predicted"/>
<dbReference type="SUPFAM" id="SSF46689">
    <property type="entry name" value="Homeodomain-like"/>
    <property type="match status" value="1"/>
</dbReference>
<evidence type="ECO:0000259" key="3">
    <source>
        <dbReference type="PROSITE" id="PS50977"/>
    </source>
</evidence>
<comment type="caution">
    <text evidence="4">The sequence shown here is derived from an EMBL/GenBank/DDBJ whole genome shotgun (WGS) entry which is preliminary data.</text>
</comment>
<keyword evidence="1 2" id="KW-0238">DNA-binding</keyword>
<dbReference type="PANTHER" id="PTHR30055">
    <property type="entry name" value="HTH-TYPE TRANSCRIPTIONAL REGULATOR RUTR"/>
    <property type="match status" value="1"/>
</dbReference>
<feature type="domain" description="HTH tetR-type" evidence="3">
    <location>
        <begin position="13"/>
        <end position="73"/>
    </location>
</feature>
<dbReference type="InterPro" id="IPR001647">
    <property type="entry name" value="HTH_TetR"/>
</dbReference>